<keyword evidence="4" id="KW-0547">Nucleotide-binding</keyword>
<dbReference type="PANTHER" id="PTHR11136">
    <property type="entry name" value="FOLYLPOLYGLUTAMATE SYNTHASE-RELATED"/>
    <property type="match status" value="1"/>
</dbReference>
<dbReference type="GO" id="GO:0004326">
    <property type="term" value="F:tetrahydrofolylpolyglutamate synthase activity"/>
    <property type="evidence" value="ECO:0007669"/>
    <property type="project" value="InterPro"/>
</dbReference>
<organism evidence="9 10">
    <name type="scientific">Halteria grandinella</name>
    <dbReference type="NCBI Taxonomy" id="5974"/>
    <lineage>
        <taxon>Eukaryota</taxon>
        <taxon>Sar</taxon>
        <taxon>Alveolata</taxon>
        <taxon>Ciliophora</taxon>
        <taxon>Intramacronucleata</taxon>
        <taxon>Spirotrichea</taxon>
        <taxon>Stichotrichia</taxon>
        <taxon>Sporadotrichida</taxon>
        <taxon>Halteriidae</taxon>
        <taxon>Halteria</taxon>
    </lineage>
</organism>
<dbReference type="InterPro" id="IPR036565">
    <property type="entry name" value="Mur-like_cat_sf"/>
</dbReference>
<keyword evidence="6" id="KW-0460">Magnesium</keyword>
<dbReference type="Pfam" id="PF02875">
    <property type="entry name" value="Mur_ligase_C"/>
    <property type="match status" value="1"/>
</dbReference>
<evidence type="ECO:0000256" key="3">
    <source>
        <dbReference type="ARBA" id="ARBA00022723"/>
    </source>
</evidence>
<dbReference type="EMBL" id="RRYP01007163">
    <property type="protein sequence ID" value="TNV80696.1"/>
    <property type="molecule type" value="Genomic_DNA"/>
</dbReference>
<keyword evidence="3" id="KW-0479">Metal-binding</keyword>
<dbReference type="SUPFAM" id="SSF53244">
    <property type="entry name" value="MurD-like peptide ligases, peptide-binding domain"/>
    <property type="match status" value="1"/>
</dbReference>
<dbReference type="GO" id="GO:0005829">
    <property type="term" value="C:cytosol"/>
    <property type="evidence" value="ECO:0007669"/>
    <property type="project" value="TreeGrafter"/>
</dbReference>
<evidence type="ECO:0000313" key="10">
    <source>
        <dbReference type="Proteomes" id="UP000785679"/>
    </source>
</evidence>
<evidence type="ECO:0000256" key="4">
    <source>
        <dbReference type="ARBA" id="ARBA00022741"/>
    </source>
</evidence>
<dbReference type="OrthoDB" id="5212574at2759"/>
<dbReference type="NCBIfam" id="TIGR01499">
    <property type="entry name" value="folC"/>
    <property type="match status" value="1"/>
</dbReference>
<keyword evidence="5" id="KW-0067">ATP-binding</keyword>
<dbReference type="Gene3D" id="3.40.1190.10">
    <property type="entry name" value="Mur-like, catalytic domain"/>
    <property type="match status" value="1"/>
</dbReference>
<dbReference type="InterPro" id="IPR018109">
    <property type="entry name" value="Folylpolyglutamate_synth_CS"/>
</dbReference>
<keyword evidence="10" id="KW-1185">Reference proteome</keyword>
<dbReference type="Gene3D" id="3.90.190.20">
    <property type="entry name" value="Mur ligase, C-terminal domain"/>
    <property type="match status" value="1"/>
</dbReference>
<evidence type="ECO:0000259" key="8">
    <source>
        <dbReference type="Pfam" id="PF08245"/>
    </source>
</evidence>
<evidence type="ECO:0000256" key="5">
    <source>
        <dbReference type="ARBA" id="ARBA00022840"/>
    </source>
</evidence>
<sequence length="472" mass="53043">MGGQRYGIKQGFSFYTELSKAYNAYLKKIFNWNIYRKFGPGEKANIDQMRNLAAYFGNPQNNFKSVHVAGTNGKGTVSIKTAKVLEYSGYKTGLFISPHISTFRERITVNSQLISHAELVQHCEAVFSAIEKEKFDVTFFEIVTMIGFLHFAEKQVDFAVIECGMGGRLDATNVIGRPEACAITSIGYDHMEVLGSTLEAIANEKAGIIKHRVPCVIGPTVTQDAVFMKAKEQESKLVQVVRKNYRKANDEIVEHLLENLEGVKITPEAKERGMKAEQPCRFERVPDALIAQIIAQNGLMTVESDPESVQTEKKEEQHIPHIYLDVCHNPQAVESVIKELLKVYPMNKVFVVCGFSKQKDMLSMLHHLATSPNVKAIHAVTSPHFKLQSIETVKSKFEEVSKLLHPYIDHQSNPLREPIEGGDIHKTLKHITHQASKSKDVVLVCGSFYIMSDVRSFFNFVDEADPIEVNLV</sequence>
<protein>
    <recommendedName>
        <fullName evidence="11">Folylpolyglutamate synthase</fullName>
    </recommendedName>
</protein>
<dbReference type="InterPro" id="IPR004101">
    <property type="entry name" value="Mur_ligase_C"/>
</dbReference>
<dbReference type="SUPFAM" id="SSF53623">
    <property type="entry name" value="MurD-like peptide ligases, catalytic domain"/>
    <property type="match status" value="1"/>
</dbReference>
<dbReference type="InterPro" id="IPR013221">
    <property type="entry name" value="Mur_ligase_cen"/>
</dbReference>
<evidence type="ECO:0008006" key="11">
    <source>
        <dbReference type="Google" id="ProtNLM"/>
    </source>
</evidence>
<dbReference type="GO" id="GO:0005739">
    <property type="term" value="C:mitochondrion"/>
    <property type="evidence" value="ECO:0007669"/>
    <property type="project" value="TreeGrafter"/>
</dbReference>
<evidence type="ECO:0000256" key="2">
    <source>
        <dbReference type="ARBA" id="ARBA00022598"/>
    </source>
</evidence>
<evidence type="ECO:0000256" key="6">
    <source>
        <dbReference type="ARBA" id="ARBA00022842"/>
    </source>
</evidence>
<reference evidence="9" key="1">
    <citation type="submission" date="2019-06" db="EMBL/GenBank/DDBJ databases">
        <authorList>
            <person name="Zheng W."/>
        </authorList>
    </citation>
    <scope>NUCLEOTIDE SEQUENCE</scope>
    <source>
        <strain evidence="9">QDHG01</strain>
    </source>
</reference>
<comment type="similarity">
    <text evidence="1">Belongs to the folylpolyglutamate synthase family.</text>
</comment>
<dbReference type="PANTHER" id="PTHR11136:SF0">
    <property type="entry name" value="DIHYDROFOLATE SYNTHETASE-RELATED"/>
    <property type="match status" value="1"/>
</dbReference>
<keyword evidence="2" id="KW-0436">Ligase</keyword>
<dbReference type="GO" id="GO:0046872">
    <property type="term" value="F:metal ion binding"/>
    <property type="evidence" value="ECO:0007669"/>
    <property type="project" value="UniProtKB-KW"/>
</dbReference>
<dbReference type="InterPro" id="IPR001645">
    <property type="entry name" value="Folylpolyglutamate_synth"/>
</dbReference>
<comment type="caution">
    <text evidence="9">The sequence shown here is derived from an EMBL/GenBank/DDBJ whole genome shotgun (WGS) entry which is preliminary data.</text>
</comment>
<dbReference type="InterPro" id="IPR036615">
    <property type="entry name" value="Mur_ligase_C_dom_sf"/>
</dbReference>
<evidence type="ECO:0000259" key="7">
    <source>
        <dbReference type="Pfam" id="PF02875"/>
    </source>
</evidence>
<dbReference type="PROSITE" id="PS01011">
    <property type="entry name" value="FOLYLPOLYGLU_SYNT_1"/>
    <property type="match status" value="1"/>
</dbReference>
<evidence type="ECO:0000313" key="9">
    <source>
        <dbReference type="EMBL" id="TNV80696.1"/>
    </source>
</evidence>
<name>A0A8J8NV50_HALGN</name>
<dbReference type="PROSITE" id="PS01012">
    <property type="entry name" value="FOLYLPOLYGLU_SYNT_2"/>
    <property type="match status" value="1"/>
</dbReference>
<feature type="domain" description="Mur ligase central" evidence="8">
    <location>
        <begin position="68"/>
        <end position="250"/>
    </location>
</feature>
<proteinExistence type="inferred from homology"/>
<dbReference type="PIRSF" id="PIRSF001563">
    <property type="entry name" value="Folylpolyglu_synth"/>
    <property type="match status" value="1"/>
</dbReference>
<dbReference type="GO" id="GO:0008841">
    <property type="term" value="F:dihydrofolate synthase activity"/>
    <property type="evidence" value="ECO:0007669"/>
    <property type="project" value="TreeGrafter"/>
</dbReference>
<feature type="domain" description="Mur ligase C-terminal" evidence="7">
    <location>
        <begin position="320"/>
        <end position="448"/>
    </location>
</feature>
<dbReference type="GO" id="GO:0005524">
    <property type="term" value="F:ATP binding"/>
    <property type="evidence" value="ECO:0007669"/>
    <property type="project" value="UniProtKB-KW"/>
</dbReference>
<gene>
    <name evidence="9" type="ORF">FGO68_gene6038</name>
</gene>
<dbReference type="Proteomes" id="UP000785679">
    <property type="component" value="Unassembled WGS sequence"/>
</dbReference>
<accession>A0A8J8NV50</accession>
<dbReference type="Pfam" id="PF08245">
    <property type="entry name" value="Mur_ligase_M"/>
    <property type="match status" value="1"/>
</dbReference>
<evidence type="ECO:0000256" key="1">
    <source>
        <dbReference type="ARBA" id="ARBA00008276"/>
    </source>
</evidence>
<dbReference type="AlphaFoldDB" id="A0A8J8NV50"/>